<comment type="caution">
    <text evidence="2">The sequence shown here is derived from an EMBL/GenBank/DDBJ whole genome shotgun (WGS) entry which is preliminary data.</text>
</comment>
<dbReference type="Pfam" id="PF00561">
    <property type="entry name" value="Abhydrolase_1"/>
    <property type="match status" value="1"/>
</dbReference>
<dbReference type="PRINTS" id="PR00412">
    <property type="entry name" value="EPOXHYDRLASE"/>
</dbReference>
<evidence type="ECO:0000259" key="1">
    <source>
        <dbReference type="Pfam" id="PF00561"/>
    </source>
</evidence>
<dbReference type="GO" id="GO:0016787">
    <property type="term" value="F:hydrolase activity"/>
    <property type="evidence" value="ECO:0007669"/>
    <property type="project" value="UniProtKB-KW"/>
</dbReference>
<protein>
    <submittedName>
        <fullName evidence="2">Alpha/beta hydrolase</fullName>
    </submittedName>
</protein>
<evidence type="ECO:0000313" key="3">
    <source>
        <dbReference type="Proteomes" id="UP001520654"/>
    </source>
</evidence>
<dbReference type="InterPro" id="IPR029058">
    <property type="entry name" value="AB_hydrolase_fold"/>
</dbReference>
<dbReference type="SUPFAM" id="SSF53474">
    <property type="entry name" value="alpha/beta-Hydrolases"/>
    <property type="match status" value="1"/>
</dbReference>
<dbReference type="InterPro" id="IPR050266">
    <property type="entry name" value="AB_hydrolase_sf"/>
</dbReference>
<dbReference type="InterPro" id="IPR000639">
    <property type="entry name" value="Epox_hydrolase-like"/>
</dbReference>
<dbReference type="EMBL" id="JAINUL010000001">
    <property type="protein sequence ID" value="MCC0095974.1"/>
    <property type="molecule type" value="Genomic_DNA"/>
</dbReference>
<dbReference type="RefSeq" id="WP_229336496.1">
    <property type="nucleotide sequence ID" value="NZ_JAINUL010000001.1"/>
</dbReference>
<dbReference type="InterPro" id="IPR000073">
    <property type="entry name" value="AB_hydrolase_1"/>
</dbReference>
<keyword evidence="2" id="KW-0378">Hydrolase</keyword>
<feature type="domain" description="AB hydrolase-1" evidence="1">
    <location>
        <begin position="4"/>
        <end position="235"/>
    </location>
</feature>
<keyword evidence="3" id="KW-1185">Reference proteome</keyword>
<dbReference type="Proteomes" id="UP001520654">
    <property type="component" value="Unassembled WGS sequence"/>
</dbReference>
<gene>
    <name evidence="2" type="ORF">K7B10_14520</name>
</gene>
<dbReference type="PANTHER" id="PTHR43798">
    <property type="entry name" value="MONOACYLGLYCEROL LIPASE"/>
    <property type="match status" value="1"/>
</dbReference>
<proteinExistence type="predicted"/>
<accession>A0ABS8E4Z8</accession>
<reference evidence="2 3" key="1">
    <citation type="submission" date="2021-08" db="EMBL/GenBank/DDBJ databases">
        <title>Genomic Architecture of Streptomyces flavotricini NGL1 and Streptomyces erythrochromogenes HMS4 With Differential Plant Beneficial attributes and laccase production capabilities.</title>
        <authorList>
            <person name="Salwan R."/>
            <person name="Kaur R."/>
            <person name="Sharma V."/>
        </authorList>
    </citation>
    <scope>NUCLEOTIDE SEQUENCE [LARGE SCALE GENOMIC DNA]</scope>
    <source>
        <strain evidence="2 3">NGL1</strain>
    </source>
</reference>
<organism evidence="2 3">
    <name type="scientific">Streptomyces flavotricini</name>
    <dbReference type="NCBI Taxonomy" id="66888"/>
    <lineage>
        <taxon>Bacteria</taxon>
        <taxon>Bacillati</taxon>
        <taxon>Actinomycetota</taxon>
        <taxon>Actinomycetes</taxon>
        <taxon>Kitasatosporales</taxon>
        <taxon>Streptomycetaceae</taxon>
        <taxon>Streptomyces</taxon>
    </lineage>
</organism>
<dbReference type="Gene3D" id="3.40.50.1820">
    <property type="entry name" value="alpha/beta hydrolase"/>
    <property type="match status" value="1"/>
</dbReference>
<name>A0ABS8E4Z8_9ACTN</name>
<evidence type="ECO:0000313" key="2">
    <source>
        <dbReference type="EMBL" id="MCC0095974.1"/>
    </source>
</evidence>
<sequence length="267" mass="27542">MSLPLVLLHALPLDSSLWDGTARALRAGGRRVLTPDQCGFGSAPLPHGSPPSLDPVADGLARELDRQGIGEVALAGCSMGGYVAMAFLRRHPHRVRALALLAARSTADSDEAAGRRLRFADAILDDSARAGLVAATTPSLLGATTRARRPHLTARVTDLALAARPRSVAWAQRAVAARPDSTATLRTADVPAVVVIGAEDELVSLDEACRTAQALPRGRLVVLPGVGHLAPLEAPEATAEILSGLLAPAETTGAQALVRAEAEAAAC</sequence>
<dbReference type="PRINTS" id="PR00111">
    <property type="entry name" value="ABHYDROLASE"/>
</dbReference>